<evidence type="ECO:0000259" key="5">
    <source>
        <dbReference type="SMART" id="SM00421"/>
    </source>
</evidence>
<organism evidence="6 7">
    <name type="scientific">Donghicola mangrovi</name>
    <dbReference type="NCBI Taxonomy" id="2729614"/>
    <lineage>
        <taxon>Bacteria</taxon>
        <taxon>Pseudomonadati</taxon>
        <taxon>Pseudomonadota</taxon>
        <taxon>Alphaproteobacteria</taxon>
        <taxon>Rhodobacterales</taxon>
        <taxon>Roseobacteraceae</taxon>
        <taxon>Donghicola</taxon>
    </lineage>
</organism>
<evidence type="ECO:0000313" key="7">
    <source>
        <dbReference type="Proteomes" id="UP000592216"/>
    </source>
</evidence>
<comment type="caution">
    <text evidence="6">The sequence shown here is derived from an EMBL/GenBank/DDBJ whole genome shotgun (WGS) entry which is preliminary data.</text>
</comment>
<dbReference type="InterPro" id="IPR000792">
    <property type="entry name" value="Tscrpt_reg_LuxR_C"/>
</dbReference>
<dbReference type="InterPro" id="IPR016032">
    <property type="entry name" value="Sig_transdc_resp-reg_C-effctor"/>
</dbReference>
<keyword evidence="4" id="KW-0812">Transmembrane</keyword>
<dbReference type="InterPro" id="IPR036388">
    <property type="entry name" value="WH-like_DNA-bd_sf"/>
</dbReference>
<feature type="transmembrane region" description="Helical" evidence="4">
    <location>
        <begin position="12"/>
        <end position="30"/>
    </location>
</feature>
<dbReference type="EMBL" id="JABCJE010000012">
    <property type="protein sequence ID" value="NVO25197.1"/>
    <property type="molecule type" value="Genomic_DNA"/>
</dbReference>
<evidence type="ECO:0000256" key="4">
    <source>
        <dbReference type="SAM" id="Phobius"/>
    </source>
</evidence>
<dbReference type="Gene3D" id="1.10.10.10">
    <property type="entry name" value="Winged helix-like DNA-binding domain superfamily/Winged helix DNA-binding domain"/>
    <property type="match status" value="1"/>
</dbReference>
<dbReference type="GO" id="GO:0003677">
    <property type="term" value="F:DNA binding"/>
    <property type="evidence" value="ECO:0007669"/>
    <property type="project" value="UniProtKB-KW"/>
</dbReference>
<dbReference type="PRINTS" id="PR00038">
    <property type="entry name" value="HTHLUXR"/>
</dbReference>
<dbReference type="PANTHER" id="PTHR44688:SF16">
    <property type="entry name" value="DNA-BINDING TRANSCRIPTIONAL ACTIVATOR DEVR_DOSR"/>
    <property type="match status" value="1"/>
</dbReference>
<gene>
    <name evidence="6" type="ORF">HJ536_17710</name>
</gene>
<feature type="transmembrane region" description="Helical" evidence="4">
    <location>
        <begin position="50"/>
        <end position="72"/>
    </location>
</feature>
<keyword evidence="4" id="KW-0472">Membrane</keyword>
<keyword evidence="3" id="KW-0804">Transcription</keyword>
<dbReference type="CDD" id="cd06170">
    <property type="entry name" value="LuxR_C_like"/>
    <property type="match status" value="1"/>
</dbReference>
<keyword evidence="1" id="KW-0805">Transcription regulation</keyword>
<reference evidence="6 7" key="1">
    <citation type="submission" date="2020-04" db="EMBL/GenBank/DDBJ databases">
        <title>Donghicola sp., a member of the Rhodobacteraceae family isolated from mangrove forest in Thailand.</title>
        <authorList>
            <person name="Charoenyingcharoen P."/>
            <person name="Yukphan P."/>
        </authorList>
    </citation>
    <scope>NUCLEOTIDE SEQUENCE [LARGE SCALE GENOMIC DNA]</scope>
    <source>
        <strain evidence="6 7">B5-SW-15</strain>
    </source>
</reference>
<evidence type="ECO:0000256" key="2">
    <source>
        <dbReference type="ARBA" id="ARBA00023125"/>
    </source>
</evidence>
<dbReference type="Proteomes" id="UP000592216">
    <property type="component" value="Unassembled WGS sequence"/>
</dbReference>
<evidence type="ECO:0000256" key="3">
    <source>
        <dbReference type="ARBA" id="ARBA00023163"/>
    </source>
</evidence>
<feature type="domain" description="HTH luxR-type" evidence="5">
    <location>
        <begin position="102"/>
        <end position="159"/>
    </location>
</feature>
<dbReference type="GO" id="GO:0006355">
    <property type="term" value="P:regulation of DNA-templated transcription"/>
    <property type="evidence" value="ECO:0007669"/>
    <property type="project" value="InterPro"/>
</dbReference>
<protein>
    <submittedName>
        <fullName evidence="6">Helix-turn-helix transcriptional regulator</fullName>
    </submittedName>
</protein>
<keyword evidence="2" id="KW-0238">DNA-binding</keyword>
<dbReference type="Pfam" id="PF00196">
    <property type="entry name" value="GerE"/>
    <property type="match status" value="1"/>
</dbReference>
<sequence length="175" mass="19179">MAFSSRISRRKAAGLLILMTAQVFCAVFFVTDVISDYQEVGVDAVAHTHLYIETLATLSLVLAILFEGNVLAKMLRRQAHLEASLNNARAAVQDIMDEQFEQWGLTPSEQDIATFLVKGFSTAEIAELRGSAEGTVKTHLNSIYRKSGSRNRTEVLSLLLDCIMVTGDKSAPTQA</sequence>
<dbReference type="SUPFAM" id="SSF46894">
    <property type="entry name" value="C-terminal effector domain of the bipartite response regulators"/>
    <property type="match status" value="1"/>
</dbReference>
<dbReference type="RefSeq" id="WP_177158753.1">
    <property type="nucleotide sequence ID" value="NZ_JABCJE010000012.1"/>
</dbReference>
<accession>A0A850Q633</accession>
<name>A0A850Q633_9RHOB</name>
<dbReference type="AlphaFoldDB" id="A0A850Q633"/>
<dbReference type="PANTHER" id="PTHR44688">
    <property type="entry name" value="DNA-BINDING TRANSCRIPTIONAL ACTIVATOR DEVR_DOSR"/>
    <property type="match status" value="1"/>
</dbReference>
<evidence type="ECO:0000256" key="1">
    <source>
        <dbReference type="ARBA" id="ARBA00023015"/>
    </source>
</evidence>
<proteinExistence type="predicted"/>
<dbReference type="SMART" id="SM00421">
    <property type="entry name" value="HTH_LUXR"/>
    <property type="match status" value="1"/>
</dbReference>
<evidence type="ECO:0000313" key="6">
    <source>
        <dbReference type="EMBL" id="NVO25197.1"/>
    </source>
</evidence>
<keyword evidence="4" id="KW-1133">Transmembrane helix</keyword>